<dbReference type="Pfam" id="PF07721">
    <property type="entry name" value="TPR_4"/>
    <property type="match status" value="1"/>
</dbReference>
<dbReference type="Pfam" id="PF14559">
    <property type="entry name" value="TPR_19"/>
    <property type="match status" value="1"/>
</dbReference>
<sequence>MEFDLWYLVALPALFAAGWLCRGFDRRQRSEKTQLPEHFTRGVALLLDDEPDKAIDVLVEACRLDPDLIELHHMLGKLFRRRGEFERAIRLHLHLVNRSDLSDADRTKALSELAEDYFAAGLFDRAEAEYRKLSEVPSEHLGALRRLLTIYTIEHEWESAIDTVRAVEAQTGEDHRLETAHFYCERIEVALRSKRLEEASKLVAEVLPYADVTPRVDHLAGKVALAAGSVEEAAEHWRRLARNFPAHTPLVIGELADAMAALGQKDEAIELLRSALPEHPTADALEAVIARVTEWRGLPEAEAIAAKMLAAHPSLSAFNALVRLRAKANPEDEQTKLLSGLLQRHAQRFARYQCTHCGFLASNFAWHCLGCGSWDSFPPRRVEDSKGKSR</sequence>
<dbReference type="GO" id="GO:0042802">
    <property type="term" value="F:identical protein binding"/>
    <property type="evidence" value="ECO:0007669"/>
    <property type="project" value="InterPro"/>
</dbReference>
<keyword evidence="4 5" id="KW-1133">Transmembrane helix</keyword>
<dbReference type="OrthoDB" id="507476at2"/>
<accession>A0A2Z6ICE7</accession>
<keyword evidence="3 4" id="KW-0802">TPR repeat</keyword>
<dbReference type="EMBL" id="AP018786">
    <property type="protein sequence ID" value="BBF24143.1"/>
    <property type="molecule type" value="Genomic_DNA"/>
</dbReference>
<protein>
    <recommendedName>
        <fullName evidence="4">Lipopolysaccharide assembly protein B</fullName>
    </recommendedName>
</protein>
<feature type="binding site" evidence="4">
    <location>
        <position position="357"/>
    </location>
    <ligand>
        <name>Fe cation</name>
        <dbReference type="ChEBI" id="CHEBI:24875"/>
    </ligand>
</feature>
<dbReference type="InterPro" id="IPR019734">
    <property type="entry name" value="TPR_rpt"/>
</dbReference>
<keyword evidence="1 4" id="KW-0479">Metal-binding</keyword>
<dbReference type="RefSeq" id="WP_120177687.1">
    <property type="nucleotide sequence ID" value="NZ_AP018786.1"/>
</dbReference>
<evidence type="ECO:0000256" key="5">
    <source>
        <dbReference type="SAM" id="Phobius"/>
    </source>
</evidence>
<evidence type="ECO:0000259" key="6">
    <source>
        <dbReference type="Pfam" id="PF18073"/>
    </source>
</evidence>
<evidence type="ECO:0000256" key="2">
    <source>
        <dbReference type="ARBA" id="ARBA00022737"/>
    </source>
</evidence>
<dbReference type="GO" id="GO:0046890">
    <property type="term" value="P:regulation of lipid biosynthetic process"/>
    <property type="evidence" value="ECO:0007669"/>
    <property type="project" value="UniProtKB-UniRule"/>
</dbReference>
<dbReference type="InterPro" id="IPR011717">
    <property type="entry name" value="TPR-4"/>
</dbReference>
<dbReference type="Pfam" id="PF13176">
    <property type="entry name" value="TPR_7"/>
    <property type="match status" value="1"/>
</dbReference>
<dbReference type="GO" id="GO:0005506">
    <property type="term" value="F:iron ion binding"/>
    <property type="evidence" value="ECO:0007669"/>
    <property type="project" value="UniProtKB-UniRule"/>
</dbReference>
<reference evidence="7 8" key="1">
    <citation type="journal article" date="2018" name="Int. J. Syst. Evol. Microbiol.">
        <title>Mesosutterella multiformis gen. nov., sp. nov., a member of the family Sutterellaceae and Sutterella megalosphaeroides sp. nov., isolated from human faeces.</title>
        <authorList>
            <person name="Sakamoto M."/>
            <person name="Ikeyama N."/>
            <person name="Kunihiro T."/>
            <person name="Iino T."/>
            <person name="Yuki M."/>
            <person name="Ohkuma M."/>
        </authorList>
    </citation>
    <scope>NUCLEOTIDE SEQUENCE [LARGE SCALE GENOMIC DNA]</scope>
    <source>
        <strain evidence="7 8">6FBBBH3</strain>
    </source>
</reference>
<dbReference type="GO" id="GO:0008653">
    <property type="term" value="P:lipopolysaccharide metabolic process"/>
    <property type="evidence" value="ECO:0007669"/>
    <property type="project" value="InterPro"/>
</dbReference>
<dbReference type="HAMAP" id="MF_00994">
    <property type="entry name" value="LPS_assembly_LapB"/>
    <property type="match status" value="1"/>
</dbReference>
<evidence type="ECO:0000313" key="8">
    <source>
        <dbReference type="Proteomes" id="UP000271003"/>
    </source>
</evidence>
<dbReference type="KEGG" id="sutt:SUTMEG_20340"/>
<dbReference type="Pfam" id="PF18073">
    <property type="entry name" value="Zn_ribbon_LapB"/>
    <property type="match status" value="1"/>
</dbReference>
<dbReference type="InterPro" id="IPR041166">
    <property type="entry name" value="Rubredoxin_2"/>
</dbReference>
<dbReference type="AlphaFoldDB" id="A0A2Z6ICE7"/>
<comment type="similarity">
    <text evidence="4">Belongs to the LapB family.</text>
</comment>
<dbReference type="InterPro" id="IPR051012">
    <property type="entry name" value="CellSynth/LPSAsmb/PSIAsmb"/>
</dbReference>
<organism evidence="7 8">
    <name type="scientific">Sutterella megalosphaeroides</name>
    <dbReference type="NCBI Taxonomy" id="2494234"/>
    <lineage>
        <taxon>Bacteria</taxon>
        <taxon>Pseudomonadati</taxon>
        <taxon>Pseudomonadota</taxon>
        <taxon>Betaproteobacteria</taxon>
        <taxon>Burkholderiales</taxon>
        <taxon>Sutterellaceae</taxon>
        <taxon>Sutterella</taxon>
    </lineage>
</organism>
<feature type="binding site" evidence="4">
    <location>
        <position position="371"/>
    </location>
    <ligand>
        <name>Fe cation</name>
        <dbReference type="ChEBI" id="CHEBI:24875"/>
    </ligand>
</feature>
<evidence type="ECO:0000313" key="7">
    <source>
        <dbReference type="EMBL" id="BBF24143.1"/>
    </source>
</evidence>
<feature type="topological domain" description="Cytoplasmic" evidence="4">
    <location>
        <begin position="23"/>
        <end position="390"/>
    </location>
</feature>
<dbReference type="Gene3D" id="1.25.40.10">
    <property type="entry name" value="Tetratricopeptide repeat domain"/>
    <property type="match status" value="1"/>
</dbReference>
<evidence type="ECO:0000256" key="1">
    <source>
        <dbReference type="ARBA" id="ARBA00022723"/>
    </source>
</evidence>
<proteinExistence type="inferred from homology"/>
<dbReference type="Proteomes" id="UP000271003">
    <property type="component" value="Chromosome"/>
</dbReference>
<dbReference type="GO" id="GO:0009898">
    <property type="term" value="C:cytoplasmic side of plasma membrane"/>
    <property type="evidence" value="ECO:0007669"/>
    <property type="project" value="UniProtKB-UniRule"/>
</dbReference>
<dbReference type="PANTHER" id="PTHR45586:SF1">
    <property type="entry name" value="LIPOPOLYSACCHARIDE ASSEMBLY PROTEIN B"/>
    <property type="match status" value="1"/>
</dbReference>
<evidence type="ECO:0000256" key="4">
    <source>
        <dbReference type="HAMAP-Rule" id="MF_00994"/>
    </source>
</evidence>
<keyword evidence="8" id="KW-1185">Reference proteome</keyword>
<feature type="binding site" evidence="4">
    <location>
        <position position="368"/>
    </location>
    <ligand>
        <name>Fe cation</name>
        <dbReference type="ChEBI" id="CHEBI:24875"/>
    </ligand>
</feature>
<name>A0A2Z6ICE7_9BURK</name>
<comment type="function">
    <text evidence="4">Modulates cellular lipopolysaccharide (LPS) levels by regulating LpxC, which is involved in lipid A biosynthesis. May act by modulating the proteolytic activity of FtsH towards LpxC. May also coordinate assembly of proteins involved in LPS synthesis at the plasma membrane.</text>
</comment>
<keyword evidence="4" id="KW-1003">Cell membrane</keyword>
<feature type="transmembrane region" description="Helical" evidence="5">
    <location>
        <begin position="6"/>
        <end position="24"/>
    </location>
</feature>
<dbReference type="SMART" id="SM00028">
    <property type="entry name" value="TPR"/>
    <property type="match status" value="4"/>
</dbReference>
<dbReference type="InterPro" id="IPR011990">
    <property type="entry name" value="TPR-like_helical_dom_sf"/>
</dbReference>
<keyword evidence="4 5" id="KW-0472">Membrane</keyword>
<dbReference type="InterPro" id="IPR030865">
    <property type="entry name" value="LapB"/>
</dbReference>
<gene>
    <name evidence="4 7" type="primary">lapB</name>
    <name evidence="7" type="ORF">SUTMEG_20340</name>
</gene>
<feature type="binding site" evidence="4">
    <location>
        <position position="354"/>
    </location>
    <ligand>
        <name>Fe cation</name>
        <dbReference type="ChEBI" id="CHEBI:24875"/>
    </ligand>
</feature>
<evidence type="ECO:0000256" key="3">
    <source>
        <dbReference type="ARBA" id="ARBA00022803"/>
    </source>
</evidence>
<comment type="subcellular location">
    <subcellularLocation>
        <location evidence="4">Cell inner membrane</location>
        <topology evidence="4">Single-pass membrane protein</topology>
        <orientation evidence="4">Cytoplasmic side</orientation>
    </subcellularLocation>
</comment>
<keyword evidence="2 4" id="KW-0677">Repeat</keyword>
<dbReference type="PANTHER" id="PTHR45586">
    <property type="entry name" value="TPR REPEAT-CONTAINING PROTEIN PA4667"/>
    <property type="match status" value="1"/>
</dbReference>
<keyword evidence="4 5" id="KW-0812">Transmembrane</keyword>
<keyword evidence="4" id="KW-0408">Iron</keyword>
<dbReference type="SUPFAM" id="SSF48452">
    <property type="entry name" value="TPR-like"/>
    <property type="match status" value="2"/>
</dbReference>
<feature type="domain" description="LapB rubredoxin metal binding" evidence="6">
    <location>
        <begin position="352"/>
        <end position="378"/>
    </location>
</feature>
<keyword evidence="4" id="KW-0997">Cell inner membrane</keyword>